<gene>
    <name evidence="14" type="ORF">SDC9_26154</name>
</gene>
<feature type="transmembrane region" description="Helical" evidence="11">
    <location>
        <begin position="127"/>
        <end position="149"/>
    </location>
</feature>
<keyword evidence="9 11" id="KW-1133">Transmembrane helix</keyword>
<keyword evidence="10 11" id="KW-0472">Membrane</keyword>
<dbReference type="PANTHER" id="PTHR30175">
    <property type="entry name" value="PHOSPHOTRANSFERASE SYSTEM TRANSPORT PROTEIN"/>
    <property type="match status" value="1"/>
</dbReference>
<keyword evidence="4" id="KW-0762">Sugar transport</keyword>
<keyword evidence="7 11" id="KW-0812">Transmembrane</keyword>
<feature type="transmembrane region" description="Helical" evidence="11">
    <location>
        <begin position="248"/>
        <end position="268"/>
    </location>
</feature>
<protein>
    <submittedName>
        <fullName evidence="14">PTS system EIIBC component</fullName>
    </submittedName>
</protein>
<sequence>MTNKELALEIYKIIGPADNVVHAENCMTRLRVQLQKKNFTNEDLKKLVGVMGVNEEGPELQIVLGPGKAANVCSEFKVLLQGKESVFSAPHESLNEFGIGDGKALHAEIKEKNKTPFKLFLKRMANIFMPLIPAFIGCGLITGLLNIALKVDPSLANIAFIKILSIAGNSVFWGLNIFVGFNAAKEFGGSPVLGGILGVVISHPLLASVTIFGEQLVPGRGGVIAVVLVVAFSSWLEKKLHKIIPEMLDLFLTPLLVVLISSFSAILILQPLGGLLSEAIGVIAITAIGQGGAVTGFILGGIYLPMVIMGLHQGLTPIHAELISRTGVTILLPILAMAGAGQVGAAAAVYFKTKNVRLKKTIAAALPVGIMGVGEPLIYGVTLPLGRPFVGAAIGGACGGAVQATYIVGVSALGISGLPLAATADNIPIYLLGLTTAYVSGFVATWLIGFDDPKEE</sequence>
<evidence type="ECO:0000256" key="1">
    <source>
        <dbReference type="ARBA" id="ARBA00004651"/>
    </source>
</evidence>
<feature type="transmembrane region" description="Helical" evidence="11">
    <location>
        <begin position="427"/>
        <end position="450"/>
    </location>
</feature>
<comment type="caution">
    <text evidence="14">The sequence shown here is derived from an EMBL/GenBank/DDBJ whole genome shotgun (WGS) entry which is preliminary data.</text>
</comment>
<feature type="transmembrane region" description="Helical" evidence="11">
    <location>
        <begin position="191"/>
        <end position="213"/>
    </location>
</feature>
<evidence type="ECO:0000256" key="4">
    <source>
        <dbReference type="ARBA" id="ARBA00022597"/>
    </source>
</evidence>
<evidence type="ECO:0000256" key="11">
    <source>
        <dbReference type="SAM" id="Phobius"/>
    </source>
</evidence>
<dbReference type="GO" id="GO:0016301">
    <property type="term" value="F:kinase activity"/>
    <property type="evidence" value="ECO:0007669"/>
    <property type="project" value="UniProtKB-KW"/>
</dbReference>
<proteinExistence type="predicted"/>
<dbReference type="SUPFAM" id="SSF55604">
    <property type="entry name" value="Glucose permease domain IIB"/>
    <property type="match status" value="1"/>
</dbReference>
<name>A0A644UMH2_9ZZZZ</name>
<keyword evidence="2" id="KW-0813">Transport</keyword>
<keyword evidence="6" id="KW-0598">Phosphotransferase system</keyword>
<evidence type="ECO:0000256" key="10">
    <source>
        <dbReference type="ARBA" id="ARBA00023136"/>
    </source>
</evidence>
<organism evidence="14">
    <name type="scientific">bioreactor metagenome</name>
    <dbReference type="NCBI Taxonomy" id="1076179"/>
    <lineage>
        <taxon>unclassified sequences</taxon>
        <taxon>metagenomes</taxon>
        <taxon>ecological metagenomes</taxon>
    </lineage>
</organism>
<evidence type="ECO:0000256" key="6">
    <source>
        <dbReference type="ARBA" id="ARBA00022683"/>
    </source>
</evidence>
<keyword evidence="3" id="KW-1003">Cell membrane</keyword>
<dbReference type="AlphaFoldDB" id="A0A644UMH2"/>
<evidence type="ECO:0000256" key="3">
    <source>
        <dbReference type="ARBA" id="ARBA00022475"/>
    </source>
</evidence>
<dbReference type="PANTHER" id="PTHR30175:SF3">
    <property type="entry name" value="PTS SYSTEM N-ACETYLMURAMIC ACID-SPECIFIC EIIBC COMPONENT"/>
    <property type="match status" value="1"/>
</dbReference>
<dbReference type="GO" id="GO:0090588">
    <property type="term" value="F:protein-phosphocysteine-N-acetylmuramate phosphotransferase system transporter activity"/>
    <property type="evidence" value="ECO:0007669"/>
    <property type="project" value="TreeGrafter"/>
</dbReference>
<feature type="transmembrane region" description="Helical" evidence="11">
    <location>
        <begin position="280"/>
        <end position="306"/>
    </location>
</feature>
<dbReference type="InterPro" id="IPR018113">
    <property type="entry name" value="PTrfase_EIIB_Cys"/>
</dbReference>
<dbReference type="Gene3D" id="3.30.1360.60">
    <property type="entry name" value="Glucose permease domain IIB"/>
    <property type="match status" value="1"/>
</dbReference>
<dbReference type="InterPro" id="IPR050558">
    <property type="entry name" value="PTS_Sugar-Specific_Components"/>
</dbReference>
<dbReference type="EMBL" id="VSSQ01000135">
    <property type="protein sequence ID" value="MPL80256.1"/>
    <property type="molecule type" value="Genomic_DNA"/>
</dbReference>
<evidence type="ECO:0000259" key="12">
    <source>
        <dbReference type="PROSITE" id="PS51098"/>
    </source>
</evidence>
<dbReference type="PROSITE" id="PS51098">
    <property type="entry name" value="PTS_EIIB_TYPE_1"/>
    <property type="match status" value="1"/>
</dbReference>
<reference evidence="14" key="1">
    <citation type="submission" date="2019-08" db="EMBL/GenBank/DDBJ databases">
        <authorList>
            <person name="Kucharzyk K."/>
            <person name="Murdoch R.W."/>
            <person name="Higgins S."/>
            <person name="Loffler F."/>
        </authorList>
    </citation>
    <scope>NUCLEOTIDE SEQUENCE</scope>
</reference>
<feature type="transmembrane region" description="Helical" evidence="11">
    <location>
        <begin position="327"/>
        <end position="350"/>
    </location>
</feature>
<dbReference type="GO" id="GO:0008982">
    <property type="term" value="F:protein-N(PI)-phosphohistidine-sugar phosphotransferase activity"/>
    <property type="evidence" value="ECO:0007669"/>
    <property type="project" value="InterPro"/>
</dbReference>
<dbReference type="InterPro" id="IPR001996">
    <property type="entry name" value="PTS_IIB_1"/>
</dbReference>
<dbReference type="GO" id="GO:0005886">
    <property type="term" value="C:plasma membrane"/>
    <property type="evidence" value="ECO:0007669"/>
    <property type="project" value="UniProtKB-SubCell"/>
</dbReference>
<dbReference type="PROSITE" id="PS51103">
    <property type="entry name" value="PTS_EIIC_TYPE_1"/>
    <property type="match status" value="1"/>
</dbReference>
<dbReference type="Pfam" id="PF00367">
    <property type="entry name" value="PTS_EIIB"/>
    <property type="match status" value="1"/>
</dbReference>
<feature type="domain" description="PTS EIIC type-1" evidence="13">
    <location>
        <begin position="122"/>
        <end position="456"/>
    </location>
</feature>
<evidence type="ECO:0000256" key="5">
    <source>
        <dbReference type="ARBA" id="ARBA00022679"/>
    </source>
</evidence>
<accession>A0A644UMH2</accession>
<feature type="transmembrane region" description="Helical" evidence="11">
    <location>
        <begin position="155"/>
        <end position="179"/>
    </location>
</feature>
<evidence type="ECO:0000259" key="13">
    <source>
        <dbReference type="PROSITE" id="PS51103"/>
    </source>
</evidence>
<dbReference type="InterPro" id="IPR013013">
    <property type="entry name" value="PTS_EIIC_1"/>
</dbReference>
<dbReference type="InterPro" id="IPR003352">
    <property type="entry name" value="PTS_EIIC"/>
</dbReference>
<feature type="transmembrane region" description="Helical" evidence="11">
    <location>
        <begin position="389"/>
        <end position="415"/>
    </location>
</feature>
<dbReference type="Pfam" id="PF02378">
    <property type="entry name" value="PTS_EIIC"/>
    <property type="match status" value="1"/>
</dbReference>
<keyword evidence="5" id="KW-0808">Transferase</keyword>
<dbReference type="GO" id="GO:0009401">
    <property type="term" value="P:phosphoenolpyruvate-dependent sugar phosphotransferase system"/>
    <property type="evidence" value="ECO:0007669"/>
    <property type="project" value="UniProtKB-KW"/>
</dbReference>
<feature type="transmembrane region" description="Helical" evidence="11">
    <location>
        <begin position="219"/>
        <end position="236"/>
    </location>
</feature>
<keyword evidence="8" id="KW-0418">Kinase</keyword>
<feature type="transmembrane region" description="Helical" evidence="11">
    <location>
        <begin position="362"/>
        <end position="382"/>
    </location>
</feature>
<dbReference type="InterPro" id="IPR036878">
    <property type="entry name" value="Glu_permease_IIB"/>
</dbReference>
<evidence type="ECO:0000256" key="2">
    <source>
        <dbReference type="ARBA" id="ARBA00022448"/>
    </source>
</evidence>
<evidence type="ECO:0000256" key="8">
    <source>
        <dbReference type="ARBA" id="ARBA00022777"/>
    </source>
</evidence>
<evidence type="ECO:0000256" key="9">
    <source>
        <dbReference type="ARBA" id="ARBA00022989"/>
    </source>
</evidence>
<evidence type="ECO:0000313" key="14">
    <source>
        <dbReference type="EMBL" id="MPL80256.1"/>
    </source>
</evidence>
<evidence type="ECO:0000256" key="7">
    <source>
        <dbReference type="ARBA" id="ARBA00022692"/>
    </source>
</evidence>
<feature type="domain" description="PTS EIIB type-1" evidence="12">
    <location>
        <begin position="4"/>
        <end position="86"/>
    </location>
</feature>
<comment type="subcellular location">
    <subcellularLocation>
        <location evidence="1">Cell membrane</location>
        <topology evidence="1">Multi-pass membrane protein</topology>
    </subcellularLocation>
</comment>